<dbReference type="Pfam" id="PF08327">
    <property type="entry name" value="AHSA1"/>
    <property type="match status" value="1"/>
</dbReference>
<dbReference type="OrthoDB" id="9803476at2"/>
<dbReference type="InterPro" id="IPR023393">
    <property type="entry name" value="START-like_dom_sf"/>
</dbReference>
<accession>A0A7K0DHQ5</accession>
<evidence type="ECO:0000313" key="4">
    <source>
        <dbReference type="Proteomes" id="UP000431401"/>
    </source>
</evidence>
<evidence type="ECO:0000256" key="1">
    <source>
        <dbReference type="ARBA" id="ARBA00006817"/>
    </source>
</evidence>
<reference evidence="3 4" key="1">
    <citation type="submission" date="2019-10" db="EMBL/GenBank/DDBJ databases">
        <title>Nocardia macrotermitis sp. nov. and Nocardia aurantia sp. nov., isolated from the gut of fungus growing-termite Macrotermes natalensis.</title>
        <authorList>
            <person name="Benndorf R."/>
            <person name="Schwitalla J."/>
            <person name="Martin K."/>
            <person name="De Beer W."/>
            <person name="Kaster A.-K."/>
            <person name="Vollmers J."/>
            <person name="Poulsen M."/>
            <person name="Beemelmanns C."/>
        </authorList>
    </citation>
    <scope>NUCLEOTIDE SEQUENCE [LARGE SCALE GENOMIC DNA]</scope>
    <source>
        <strain evidence="3 4">RB56</strain>
    </source>
</reference>
<sequence length="147" mass="16012">MTDDLTTIELDHFYPHPPEKVWQALTTPDLFARWLMPATGFAPVPGTEFRMRAQPMPGVGFSGKVRGIVLEAIAPKRLSMTWNDAESEIETGWVITWQLEPEGTGTRVLFSHSGFDPDDEGSQQVRAIMSKGWAGIATGLGAVAGAV</sequence>
<comment type="caution">
    <text evidence="3">The sequence shown here is derived from an EMBL/GenBank/DDBJ whole genome shotgun (WGS) entry which is preliminary data.</text>
</comment>
<protein>
    <recommendedName>
        <fullName evidence="2">Activator of Hsp90 ATPase homologue 1/2-like C-terminal domain-containing protein</fullName>
    </recommendedName>
</protein>
<dbReference type="AlphaFoldDB" id="A0A7K0DHQ5"/>
<gene>
    <name evidence="3" type="primary">yndB</name>
    <name evidence="3" type="ORF">NRB56_07850</name>
</gene>
<evidence type="ECO:0000313" key="3">
    <source>
        <dbReference type="EMBL" id="MQY25229.1"/>
    </source>
</evidence>
<name>A0A7K0DHQ5_9NOCA</name>
<comment type="similarity">
    <text evidence="1">Belongs to the AHA1 family.</text>
</comment>
<dbReference type="CDD" id="cd07814">
    <property type="entry name" value="SRPBCC_CalC_Aha1-like"/>
    <property type="match status" value="1"/>
</dbReference>
<evidence type="ECO:0000259" key="2">
    <source>
        <dbReference type="Pfam" id="PF08327"/>
    </source>
</evidence>
<dbReference type="InterPro" id="IPR013538">
    <property type="entry name" value="ASHA1/2-like_C"/>
</dbReference>
<organism evidence="3 4">
    <name type="scientific">Nocardia aurantia</name>
    <dbReference type="NCBI Taxonomy" id="2585199"/>
    <lineage>
        <taxon>Bacteria</taxon>
        <taxon>Bacillati</taxon>
        <taxon>Actinomycetota</taxon>
        <taxon>Actinomycetes</taxon>
        <taxon>Mycobacteriales</taxon>
        <taxon>Nocardiaceae</taxon>
        <taxon>Nocardia</taxon>
    </lineage>
</organism>
<dbReference type="RefSeq" id="WP_153339143.1">
    <property type="nucleotide sequence ID" value="NZ_WEGI01000002.1"/>
</dbReference>
<dbReference type="SUPFAM" id="SSF55961">
    <property type="entry name" value="Bet v1-like"/>
    <property type="match status" value="1"/>
</dbReference>
<feature type="domain" description="Activator of Hsp90 ATPase homologue 1/2-like C-terminal" evidence="2">
    <location>
        <begin position="16"/>
        <end position="143"/>
    </location>
</feature>
<proteinExistence type="inferred from homology"/>
<dbReference type="EMBL" id="WEGI01000002">
    <property type="protein sequence ID" value="MQY25229.1"/>
    <property type="molecule type" value="Genomic_DNA"/>
</dbReference>
<dbReference type="Proteomes" id="UP000431401">
    <property type="component" value="Unassembled WGS sequence"/>
</dbReference>
<keyword evidence="4" id="KW-1185">Reference proteome</keyword>
<dbReference type="Gene3D" id="3.30.530.20">
    <property type="match status" value="1"/>
</dbReference>